<dbReference type="InterPro" id="IPR020084">
    <property type="entry name" value="NUDIX_hydrolase_CS"/>
</dbReference>
<dbReference type="CDD" id="cd04669">
    <property type="entry name" value="NUDIX_Hydrolase"/>
    <property type="match status" value="1"/>
</dbReference>
<dbReference type="PANTHER" id="PTHR43046">
    <property type="entry name" value="GDP-MANNOSE MANNOSYL HYDROLASE"/>
    <property type="match status" value="1"/>
</dbReference>
<feature type="domain" description="Nudix hydrolase" evidence="4">
    <location>
        <begin position="1"/>
        <end position="130"/>
    </location>
</feature>
<dbReference type="RefSeq" id="WP_343800517.1">
    <property type="nucleotide sequence ID" value="NZ_BAAADJ010000053.1"/>
</dbReference>
<evidence type="ECO:0000313" key="5">
    <source>
        <dbReference type="EMBL" id="GAA0337770.1"/>
    </source>
</evidence>
<dbReference type="PANTHER" id="PTHR43046:SF14">
    <property type="entry name" value="MUTT_NUDIX FAMILY PROTEIN"/>
    <property type="match status" value="1"/>
</dbReference>
<evidence type="ECO:0000256" key="2">
    <source>
        <dbReference type="ARBA" id="ARBA00022801"/>
    </source>
</evidence>
<dbReference type="InterPro" id="IPR020476">
    <property type="entry name" value="Nudix_hydrolase"/>
</dbReference>
<keyword evidence="6" id="KW-1185">Reference proteome</keyword>
<name>A0ABN0WHC0_9BACI</name>
<evidence type="ECO:0000256" key="1">
    <source>
        <dbReference type="ARBA" id="ARBA00001946"/>
    </source>
</evidence>
<evidence type="ECO:0000256" key="3">
    <source>
        <dbReference type="RuleBase" id="RU003476"/>
    </source>
</evidence>
<dbReference type="PRINTS" id="PR00502">
    <property type="entry name" value="NUDIXFAMILY"/>
</dbReference>
<gene>
    <name evidence="5" type="ORF">GCM10008967_30040</name>
</gene>
<dbReference type="InterPro" id="IPR000086">
    <property type="entry name" value="NUDIX_hydrolase_dom"/>
</dbReference>
<keyword evidence="2 3" id="KW-0378">Hydrolase</keyword>
<dbReference type="Gene3D" id="3.90.79.10">
    <property type="entry name" value="Nucleoside Triphosphate Pyrophosphohydrolase"/>
    <property type="match status" value="1"/>
</dbReference>
<evidence type="ECO:0000313" key="6">
    <source>
        <dbReference type="Proteomes" id="UP001500782"/>
    </source>
</evidence>
<accession>A0ABN0WHC0</accession>
<dbReference type="Proteomes" id="UP001500782">
    <property type="component" value="Unassembled WGS sequence"/>
</dbReference>
<reference evidence="6" key="1">
    <citation type="journal article" date="2019" name="Int. J. Syst. Evol. Microbiol.">
        <title>The Global Catalogue of Microorganisms (GCM) 10K type strain sequencing project: providing services to taxonomists for standard genome sequencing and annotation.</title>
        <authorList>
            <consortium name="The Broad Institute Genomics Platform"/>
            <consortium name="The Broad Institute Genome Sequencing Center for Infectious Disease"/>
            <person name="Wu L."/>
            <person name="Ma J."/>
        </authorList>
    </citation>
    <scope>NUCLEOTIDE SEQUENCE [LARGE SCALE GENOMIC DNA]</scope>
    <source>
        <strain evidence="6">JCM 9731</strain>
    </source>
</reference>
<organism evidence="5 6">
    <name type="scientific">Bacillus carboniphilus</name>
    <dbReference type="NCBI Taxonomy" id="86663"/>
    <lineage>
        <taxon>Bacteria</taxon>
        <taxon>Bacillati</taxon>
        <taxon>Bacillota</taxon>
        <taxon>Bacilli</taxon>
        <taxon>Bacillales</taxon>
        <taxon>Bacillaceae</taxon>
        <taxon>Bacillus</taxon>
    </lineage>
</organism>
<comment type="similarity">
    <text evidence="3">Belongs to the Nudix hydrolase family.</text>
</comment>
<evidence type="ECO:0000259" key="4">
    <source>
        <dbReference type="PROSITE" id="PS51462"/>
    </source>
</evidence>
<sequence length="130" mass="14842">MKRNRGAVIIQSNNKVLLIKRKRENQVYYVFPGGGIEKGETAEEAAKREALEELGVRVNIHECLQEVEHNGTQYYFRAEILEGEIGTGVGEEFTDQTRNRGSYHPMWIDVTHLTSIGVRPREVADRILES</sequence>
<dbReference type="SUPFAM" id="SSF55811">
    <property type="entry name" value="Nudix"/>
    <property type="match status" value="1"/>
</dbReference>
<dbReference type="Pfam" id="PF00293">
    <property type="entry name" value="NUDIX"/>
    <property type="match status" value="1"/>
</dbReference>
<dbReference type="EMBL" id="BAAADJ010000053">
    <property type="protein sequence ID" value="GAA0337770.1"/>
    <property type="molecule type" value="Genomic_DNA"/>
</dbReference>
<protein>
    <submittedName>
        <fullName evidence="5">NUDIX domain-containing protein</fullName>
    </submittedName>
</protein>
<dbReference type="PROSITE" id="PS51462">
    <property type="entry name" value="NUDIX"/>
    <property type="match status" value="1"/>
</dbReference>
<comment type="cofactor">
    <cofactor evidence="1">
        <name>Mg(2+)</name>
        <dbReference type="ChEBI" id="CHEBI:18420"/>
    </cofactor>
</comment>
<proteinExistence type="inferred from homology"/>
<comment type="caution">
    <text evidence="5">The sequence shown here is derived from an EMBL/GenBank/DDBJ whole genome shotgun (WGS) entry which is preliminary data.</text>
</comment>
<dbReference type="PROSITE" id="PS00893">
    <property type="entry name" value="NUDIX_BOX"/>
    <property type="match status" value="1"/>
</dbReference>
<dbReference type="InterPro" id="IPR015797">
    <property type="entry name" value="NUDIX_hydrolase-like_dom_sf"/>
</dbReference>